<evidence type="ECO:0000256" key="2">
    <source>
        <dbReference type="PIRSR" id="PIRSR016184-1"/>
    </source>
</evidence>
<feature type="active site" evidence="2">
    <location>
        <position position="47"/>
    </location>
</feature>
<dbReference type="PANTHER" id="PTHR13774">
    <property type="entry name" value="PHENAZINE BIOSYNTHESIS PROTEIN"/>
    <property type="match status" value="1"/>
</dbReference>
<comment type="similarity">
    <text evidence="1">Belongs to the PhzF family.</text>
</comment>
<dbReference type="PANTHER" id="PTHR13774:SF32">
    <property type="entry name" value="ANTISENSE-ENHANCING SEQUENCE 1"/>
    <property type="match status" value="1"/>
</dbReference>
<accession>A0AA42S6V6</accession>
<dbReference type="PIRSF" id="PIRSF016184">
    <property type="entry name" value="PhzC_PhzF"/>
    <property type="match status" value="1"/>
</dbReference>
<dbReference type="InterPro" id="IPR003719">
    <property type="entry name" value="Phenazine_PhzF-like"/>
</dbReference>
<dbReference type="Gene3D" id="3.10.310.10">
    <property type="entry name" value="Diaminopimelate Epimerase, Chain A, domain 1"/>
    <property type="match status" value="2"/>
</dbReference>
<comment type="caution">
    <text evidence="3">The sequence shown here is derived from an EMBL/GenBank/DDBJ whole genome shotgun (WGS) entry which is preliminary data.</text>
</comment>
<evidence type="ECO:0000313" key="4">
    <source>
        <dbReference type="Proteomes" id="UP001161094"/>
    </source>
</evidence>
<sequence>MPSVPFKQVDVFTNVPYQGNPVAVVLDAEGLSDEQMQRIANWTNLSETTFVLPATHANADYRVRIFTPHSELPFAGHPTLGTAHALLEAGKIAPKDGALTQECAAGLIPLTVTESDAASPVIAFTLPQPKLVALTSEQIVELEAILGMPVRRDPAPKFIDVGPVWTIAQLDSAASVLALRPDFARMAAFDKRNAATGVVVFGPHDKGSLTAIEVRAFAPSIGVNEDPVCGSGNGSVAAFIRDAGQIQTFGNRFLSAQGAAVGRAGNIAVTFDGVDVIRIGGQSVTCVDGSIAV</sequence>
<name>A0AA42S6V6_9BURK</name>
<reference evidence="3" key="1">
    <citation type="submission" date="2022-09" db="EMBL/GenBank/DDBJ databases">
        <title>Intensive care unit water sources are persistently colonized with multi-drug resistant bacteria and are the site of extensive horizontal gene transfer of antibiotic resistance genes.</title>
        <authorList>
            <person name="Diorio-Toth L."/>
        </authorList>
    </citation>
    <scope>NUCLEOTIDE SEQUENCE</scope>
    <source>
        <strain evidence="3">GD03843</strain>
    </source>
</reference>
<dbReference type="SUPFAM" id="SSF54506">
    <property type="entry name" value="Diaminopimelate epimerase-like"/>
    <property type="match status" value="1"/>
</dbReference>
<dbReference type="Proteomes" id="UP001161094">
    <property type="component" value="Unassembled WGS sequence"/>
</dbReference>
<organism evidence="3 4">
    <name type="scientific">Achromobacter spanius</name>
    <dbReference type="NCBI Taxonomy" id="217203"/>
    <lineage>
        <taxon>Bacteria</taxon>
        <taxon>Pseudomonadati</taxon>
        <taxon>Pseudomonadota</taxon>
        <taxon>Betaproteobacteria</taxon>
        <taxon>Burkholderiales</taxon>
        <taxon>Alcaligenaceae</taxon>
        <taxon>Achromobacter</taxon>
    </lineage>
</organism>
<dbReference type="RefSeq" id="WP_279996798.1">
    <property type="nucleotide sequence ID" value="NZ_JAOCDZ010000020.1"/>
</dbReference>
<proteinExistence type="inferred from homology"/>
<dbReference type="EMBL" id="JAOCDZ010000020">
    <property type="protein sequence ID" value="MDH0738968.1"/>
    <property type="molecule type" value="Genomic_DNA"/>
</dbReference>
<evidence type="ECO:0000313" key="3">
    <source>
        <dbReference type="EMBL" id="MDH0738968.1"/>
    </source>
</evidence>
<protein>
    <submittedName>
        <fullName evidence="3">PhzF family phenazine biosynthesis protein</fullName>
    </submittedName>
</protein>
<dbReference type="GO" id="GO:0016853">
    <property type="term" value="F:isomerase activity"/>
    <property type="evidence" value="ECO:0007669"/>
    <property type="project" value="TreeGrafter"/>
</dbReference>
<evidence type="ECO:0000256" key="1">
    <source>
        <dbReference type="ARBA" id="ARBA00008270"/>
    </source>
</evidence>
<dbReference type="Pfam" id="PF02567">
    <property type="entry name" value="PhzC-PhzF"/>
    <property type="match status" value="1"/>
</dbReference>
<gene>
    <name evidence="3" type="ORF">N5D93_24355</name>
</gene>
<dbReference type="NCBIfam" id="TIGR00654">
    <property type="entry name" value="PhzF_family"/>
    <property type="match status" value="1"/>
</dbReference>
<dbReference type="AlphaFoldDB" id="A0AA42S6V6"/>
<dbReference type="GO" id="GO:0005737">
    <property type="term" value="C:cytoplasm"/>
    <property type="evidence" value="ECO:0007669"/>
    <property type="project" value="TreeGrafter"/>
</dbReference>